<feature type="transmembrane region" description="Helical" evidence="6">
    <location>
        <begin position="244"/>
        <end position="265"/>
    </location>
</feature>
<feature type="transmembrane region" description="Helical" evidence="6">
    <location>
        <begin position="323"/>
        <end position="343"/>
    </location>
</feature>
<feature type="transmembrane region" description="Helical" evidence="6">
    <location>
        <begin position="12"/>
        <end position="37"/>
    </location>
</feature>
<gene>
    <name evidence="7" type="ORF">EYS42_04900</name>
</gene>
<evidence type="ECO:0000256" key="2">
    <source>
        <dbReference type="ARBA" id="ARBA00022475"/>
    </source>
</evidence>
<keyword evidence="4 6" id="KW-1133">Transmembrane helix</keyword>
<dbReference type="PANTHER" id="PTHR47089:SF1">
    <property type="entry name" value="GUANOSINE ABC TRANSPORTER PERMEASE PROTEIN NUPP"/>
    <property type="match status" value="1"/>
</dbReference>
<keyword evidence="3 6" id="KW-0812">Transmembrane</keyword>
<feature type="transmembrane region" description="Helical" evidence="6">
    <location>
        <begin position="113"/>
        <end position="137"/>
    </location>
</feature>
<feature type="transmembrane region" description="Helical" evidence="6">
    <location>
        <begin position="197"/>
        <end position="216"/>
    </location>
</feature>
<evidence type="ECO:0000256" key="4">
    <source>
        <dbReference type="ARBA" id="ARBA00022989"/>
    </source>
</evidence>
<evidence type="ECO:0000256" key="6">
    <source>
        <dbReference type="SAM" id="Phobius"/>
    </source>
</evidence>
<feature type="transmembrane region" description="Helical" evidence="6">
    <location>
        <begin position="57"/>
        <end position="80"/>
    </location>
</feature>
<name>A0A4Q9H070_9BURK</name>
<dbReference type="GO" id="GO:0022857">
    <property type="term" value="F:transmembrane transporter activity"/>
    <property type="evidence" value="ECO:0007669"/>
    <property type="project" value="InterPro"/>
</dbReference>
<protein>
    <submittedName>
        <fullName evidence="7">ABC transporter permease</fullName>
    </submittedName>
</protein>
<dbReference type="Pfam" id="PF02653">
    <property type="entry name" value="BPD_transp_2"/>
    <property type="match status" value="1"/>
</dbReference>
<feature type="transmembrane region" description="Helical" evidence="6">
    <location>
        <begin position="295"/>
        <end position="311"/>
    </location>
</feature>
<dbReference type="RefSeq" id="WP_130966744.1">
    <property type="nucleotide sequence ID" value="NZ_SIXI01000002.1"/>
</dbReference>
<evidence type="ECO:0000256" key="5">
    <source>
        <dbReference type="ARBA" id="ARBA00023136"/>
    </source>
</evidence>
<accession>A0A4Q9H070</accession>
<feature type="transmembrane region" description="Helical" evidence="6">
    <location>
        <begin position="87"/>
        <end position="107"/>
    </location>
</feature>
<dbReference type="Proteomes" id="UP000292120">
    <property type="component" value="Unassembled WGS sequence"/>
</dbReference>
<dbReference type="PANTHER" id="PTHR47089">
    <property type="entry name" value="ABC TRANSPORTER, PERMEASE PROTEIN"/>
    <property type="match status" value="1"/>
</dbReference>
<reference evidence="7 8" key="1">
    <citation type="submission" date="2019-02" db="EMBL/GenBank/DDBJ databases">
        <title>Aquabacterium sp. strain KMB7.</title>
        <authorList>
            <person name="Chen W.-M."/>
        </authorList>
    </citation>
    <scope>NUCLEOTIDE SEQUENCE [LARGE SCALE GENOMIC DNA]</scope>
    <source>
        <strain evidence="7 8">KMB7</strain>
    </source>
</reference>
<sequence length="353" mass="37576">MFKLEPRPAPSTLLSVASPLLALAITVLVGVALFVALGKDPLAGLQMFFVEPLRSAYALSELSLKAVPLVLIALGLAVCFRANLWNIGAEGQFILGAVFAGGVAMRAEPGAGAHFVVWVVLAGMLGGMLWAALVALLRDRFNANEILVSLMLVYVAEMVLSYLVYGPWKDPNGYNFPQTITFLPDARLPKFVPTLRMNVGLCVAAVAVVVFLVFMYRTFAGFQMQVGGLAPQAARYAGFSSRKALWTGLLLSGAMAGLAGALDVAGPQGQLTPYVPMGYGFAAIIVAFVGRLNPVGIVFSAVLMSMFYIGGELAQSRLGLPKALTGVFQGLLLFALLACDTFIHQRIRWVKTA</sequence>
<evidence type="ECO:0000313" key="7">
    <source>
        <dbReference type="EMBL" id="TBO32532.1"/>
    </source>
</evidence>
<comment type="subcellular location">
    <subcellularLocation>
        <location evidence="1">Cell membrane</location>
        <topology evidence="1">Multi-pass membrane protein</topology>
    </subcellularLocation>
</comment>
<feature type="transmembrane region" description="Helical" evidence="6">
    <location>
        <begin position="271"/>
        <end position="288"/>
    </location>
</feature>
<keyword evidence="2" id="KW-1003">Cell membrane</keyword>
<dbReference type="AlphaFoldDB" id="A0A4Q9H070"/>
<keyword evidence="8" id="KW-1185">Reference proteome</keyword>
<evidence type="ECO:0000256" key="1">
    <source>
        <dbReference type="ARBA" id="ARBA00004651"/>
    </source>
</evidence>
<dbReference type="GO" id="GO:0005886">
    <property type="term" value="C:plasma membrane"/>
    <property type="evidence" value="ECO:0007669"/>
    <property type="project" value="UniProtKB-SubCell"/>
</dbReference>
<dbReference type="OrthoDB" id="9809785at2"/>
<organism evidence="7 8">
    <name type="scientific">Aquabacterium lacunae</name>
    <dbReference type="NCBI Taxonomy" id="2528630"/>
    <lineage>
        <taxon>Bacteria</taxon>
        <taxon>Pseudomonadati</taxon>
        <taxon>Pseudomonadota</taxon>
        <taxon>Betaproteobacteria</taxon>
        <taxon>Burkholderiales</taxon>
        <taxon>Aquabacterium</taxon>
    </lineage>
</organism>
<dbReference type="InterPro" id="IPR001851">
    <property type="entry name" value="ABC_transp_permease"/>
</dbReference>
<dbReference type="EMBL" id="SIXI01000002">
    <property type="protein sequence ID" value="TBO32532.1"/>
    <property type="molecule type" value="Genomic_DNA"/>
</dbReference>
<evidence type="ECO:0000256" key="3">
    <source>
        <dbReference type="ARBA" id="ARBA00022692"/>
    </source>
</evidence>
<comment type="caution">
    <text evidence="7">The sequence shown here is derived from an EMBL/GenBank/DDBJ whole genome shotgun (WGS) entry which is preliminary data.</text>
</comment>
<proteinExistence type="predicted"/>
<feature type="transmembrane region" description="Helical" evidence="6">
    <location>
        <begin position="146"/>
        <end position="165"/>
    </location>
</feature>
<evidence type="ECO:0000313" key="8">
    <source>
        <dbReference type="Proteomes" id="UP000292120"/>
    </source>
</evidence>
<dbReference type="CDD" id="cd06580">
    <property type="entry name" value="TM_PBP1_transp_TpRbsC_like"/>
    <property type="match status" value="1"/>
</dbReference>
<keyword evidence="5 6" id="KW-0472">Membrane</keyword>